<evidence type="ECO:0000256" key="3">
    <source>
        <dbReference type="ARBA" id="ARBA00022432"/>
    </source>
</evidence>
<evidence type="ECO:0000256" key="1">
    <source>
        <dbReference type="ARBA" id="ARBA00004926"/>
    </source>
</evidence>
<evidence type="ECO:0000313" key="10">
    <source>
        <dbReference type="Proteomes" id="UP000245370"/>
    </source>
</evidence>
<dbReference type="GO" id="GO:0051156">
    <property type="term" value="P:glucose 6-phosphate metabolic process"/>
    <property type="evidence" value="ECO:0007669"/>
    <property type="project" value="TreeGrafter"/>
</dbReference>
<evidence type="ECO:0000256" key="6">
    <source>
        <dbReference type="ARBA" id="ARBA00029321"/>
    </source>
</evidence>
<dbReference type="Gene3D" id="1.10.1390.10">
    <property type="match status" value="1"/>
</dbReference>
<dbReference type="InterPro" id="IPR035482">
    <property type="entry name" value="SIS_PGI_2"/>
</dbReference>
<dbReference type="PANTHER" id="PTHR11469:SF1">
    <property type="entry name" value="GLUCOSE-6-PHOSPHATE ISOMERASE"/>
    <property type="match status" value="1"/>
</dbReference>
<dbReference type="InterPro" id="IPR035476">
    <property type="entry name" value="SIS_PGI_1"/>
</dbReference>
<proteinExistence type="inferred from homology"/>
<evidence type="ECO:0000313" key="9">
    <source>
        <dbReference type="EMBL" id="PWH86403.1"/>
    </source>
</evidence>
<keyword evidence="5 7" id="KW-0413">Isomerase</keyword>
<dbReference type="PRINTS" id="PR00662">
    <property type="entry name" value="G6PISOMERASE"/>
</dbReference>
<evidence type="ECO:0000256" key="8">
    <source>
        <dbReference type="RuleBase" id="RU000612"/>
    </source>
</evidence>
<dbReference type="GO" id="GO:0006094">
    <property type="term" value="P:gluconeogenesis"/>
    <property type="evidence" value="ECO:0007669"/>
    <property type="project" value="UniProtKB-UniRule"/>
</dbReference>
<comment type="function">
    <text evidence="7">Catalyzes the reversible isomerization of glucose-6-phosphate to fructose-6-phosphate.</text>
</comment>
<sequence>MFPKINPTQTKAWRKLKAYYLTHHSMNMNELFDNDVNRFDKFSIEFEEILFDYSKNIANDKTIELLVDLANECQLSAAIQAMFTGEKINETEDRAVLHTALKSFSDEEILVDDENITPLVQVERRRIEKLCNEIHSGKWKGYTGKNIKYIVNIGVGGSDLGPAMVNEALKPYWLDGIKSYFISNVDSANLLEVVSEINFDETLFIIASKTFTTQETFTNANTIKEMFLEECRNEDFIQKHFIAITGNKQAANDFGILNGNIYKIWDWVCGRFSLWGSMGISIALTIGYDNYEQLLKGANSADQHFVNEDFNKNIPVIMGLLSIWYINFFNAQSEAVLPYSHHLSKFKAYLQQAAMESNGKNIDRNGFPVNYKTGVAIWGEVGTNGQHSYHQLLHQGTQFIPCDLIIPIGTHSTLDDHQNKLICNAIAQTEALLKGRTVKEVDGLANTTAENENYKVFDGNRPSNTILLKKLNPYNLGSLLAFYEHKIFVQGVIWNIFSFDQWGVELGKELSKSKLDSINKGGISGEFDSSTNGLLNRLLKLQVN</sequence>
<dbReference type="NCBIfam" id="NF001211">
    <property type="entry name" value="PRK00179.1"/>
    <property type="match status" value="1"/>
</dbReference>
<dbReference type="InterPro" id="IPR018189">
    <property type="entry name" value="Phosphoglucose_isomerase_CS"/>
</dbReference>
<comment type="pathway">
    <text evidence="7">Carbohydrate biosynthesis; gluconeogenesis.</text>
</comment>
<evidence type="ECO:0000256" key="7">
    <source>
        <dbReference type="HAMAP-Rule" id="MF_00473"/>
    </source>
</evidence>
<dbReference type="CDD" id="cd05015">
    <property type="entry name" value="SIS_PGI_1"/>
    <property type="match status" value="1"/>
</dbReference>
<comment type="similarity">
    <text evidence="2 7 8">Belongs to the GPI family.</text>
</comment>
<dbReference type="PROSITE" id="PS51463">
    <property type="entry name" value="P_GLUCOSE_ISOMERASE_3"/>
    <property type="match status" value="1"/>
</dbReference>
<dbReference type="EMBL" id="QFRJ01000002">
    <property type="protein sequence ID" value="PWH86403.1"/>
    <property type="molecule type" value="Genomic_DNA"/>
</dbReference>
<dbReference type="SUPFAM" id="SSF53697">
    <property type="entry name" value="SIS domain"/>
    <property type="match status" value="1"/>
</dbReference>
<evidence type="ECO:0000256" key="5">
    <source>
        <dbReference type="ARBA" id="ARBA00023235"/>
    </source>
</evidence>
<dbReference type="GO" id="GO:0004347">
    <property type="term" value="F:glucose-6-phosphate isomerase activity"/>
    <property type="evidence" value="ECO:0007669"/>
    <property type="project" value="UniProtKB-UniRule"/>
</dbReference>
<keyword evidence="3 7" id="KW-0312">Gluconeogenesis</keyword>
<evidence type="ECO:0000256" key="2">
    <source>
        <dbReference type="ARBA" id="ARBA00006604"/>
    </source>
</evidence>
<dbReference type="InterPro" id="IPR001672">
    <property type="entry name" value="G6P_Isomerase"/>
</dbReference>
<dbReference type="GO" id="GO:0048029">
    <property type="term" value="F:monosaccharide binding"/>
    <property type="evidence" value="ECO:0007669"/>
    <property type="project" value="TreeGrafter"/>
</dbReference>
<accession>A0A2U2XF61</accession>
<comment type="caution">
    <text evidence="9">The sequence shown here is derived from an EMBL/GenBank/DDBJ whole genome shotgun (WGS) entry which is preliminary data.</text>
</comment>
<dbReference type="InterPro" id="IPR023096">
    <property type="entry name" value="G6P_Isomerase_C"/>
</dbReference>
<dbReference type="UniPathway" id="UPA00138"/>
<comment type="subcellular location">
    <subcellularLocation>
        <location evidence="7">Cytoplasm</location>
    </subcellularLocation>
</comment>
<dbReference type="CDD" id="cd05016">
    <property type="entry name" value="SIS_PGI_2"/>
    <property type="match status" value="1"/>
</dbReference>
<dbReference type="PROSITE" id="PS00174">
    <property type="entry name" value="P_GLUCOSE_ISOMERASE_2"/>
    <property type="match status" value="1"/>
</dbReference>
<reference evidence="9 10" key="2">
    <citation type="submission" date="2018-05" db="EMBL/GenBank/DDBJ databases">
        <authorList>
            <person name="Lanie J.A."/>
            <person name="Ng W.-L."/>
            <person name="Kazmierczak K.M."/>
            <person name="Andrzejewski T.M."/>
            <person name="Davidsen T.M."/>
            <person name="Wayne K.J."/>
            <person name="Tettelin H."/>
            <person name="Glass J.I."/>
            <person name="Rusch D."/>
            <person name="Podicherti R."/>
            <person name="Tsui H.-C.T."/>
            <person name="Winkler M.E."/>
        </authorList>
    </citation>
    <scope>NUCLEOTIDE SEQUENCE [LARGE SCALE GENOMIC DNA]</scope>
    <source>
        <strain evidence="9 10">C305</strain>
    </source>
</reference>
<dbReference type="UniPathway" id="UPA00109">
    <property type="reaction ID" value="UER00181"/>
</dbReference>
<organism evidence="9 10">
    <name type="scientific">Brumimicrobium oceani</name>
    <dbReference type="NCBI Taxonomy" id="2100725"/>
    <lineage>
        <taxon>Bacteria</taxon>
        <taxon>Pseudomonadati</taxon>
        <taxon>Bacteroidota</taxon>
        <taxon>Flavobacteriia</taxon>
        <taxon>Flavobacteriales</taxon>
        <taxon>Crocinitomicaceae</taxon>
        <taxon>Brumimicrobium</taxon>
    </lineage>
</organism>
<dbReference type="GO" id="GO:0097367">
    <property type="term" value="F:carbohydrate derivative binding"/>
    <property type="evidence" value="ECO:0007669"/>
    <property type="project" value="InterPro"/>
</dbReference>
<feature type="active site" evidence="7">
    <location>
        <position position="387"/>
    </location>
</feature>
<evidence type="ECO:0000256" key="4">
    <source>
        <dbReference type="ARBA" id="ARBA00023152"/>
    </source>
</evidence>
<keyword evidence="4 7" id="KW-0324">Glycolysis</keyword>
<keyword evidence="10" id="KW-1185">Reference proteome</keyword>
<gene>
    <name evidence="7" type="primary">pgi</name>
    <name evidence="9" type="ORF">DIT68_03955</name>
</gene>
<dbReference type="Pfam" id="PF00342">
    <property type="entry name" value="PGI"/>
    <property type="match status" value="1"/>
</dbReference>
<feature type="active site" description="Proton donor" evidence="7">
    <location>
        <position position="356"/>
    </location>
</feature>
<dbReference type="RefSeq" id="WP_109358514.1">
    <property type="nucleotide sequence ID" value="NZ_QFRJ01000002.1"/>
</dbReference>
<dbReference type="OrthoDB" id="140919at2"/>
<dbReference type="Proteomes" id="UP000245370">
    <property type="component" value="Unassembled WGS sequence"/>
</dbReference>
<dbReference type="AlphaFoldDB" id="A0A2U2XF61"/>
<name>A0A2U2XF61_9FLAO</name>
<feature type="active site" evidence="7">
    <location>
        <position position="508"/>
    </location>
</feature>
<comment type="pathway">
    <text evidence="1 7 8">Carbohydrate degradation; glycolysis; D-glyceraldehyde 3-phosphate and glycerone phosphate from D-glucose: step 2/4.</text>
</comment>
<protein>
    <recommendedName>
        <fullName evidence="7">Glucose-6-phosphate isomerase</fullName>
        <shortName evidence="7">GPI</shortName>
        <ecNumber evidence="7">5.3.1.9</ecNumber>
    </recommendedName>
    <alternativeName>
        <fullName evidence="7">Phosphoglucose isomerase</fullName>
        <shortName evidence="7">PGI</shortName>
    </alternativeName>
    <alternativeName>
        <fullName evidence="7">Phosphohexose isomerase</fullName>
        <shortName evidence="7">PHI</shortName>
    </alternativeName>
</protein>
<comment type="catalytic activity">
    <reaction evidence="6 7 8">
        <text>alpha-D-glucose 6-phosphate = beta-D-fructose 6-phosphate</text>
        <dbReference type="Rhea" id="RHEA:11816"/>
        <dbReference type="ChEBI" id="CHEBI:57634"/>
        <dbReference type="ChEBI" id="CHEBI:58225"/>
        <dbReference type="EC" id="5.3.1.9"/>
    </reaction>
</comment>
<dbReference type="PANTHER" id="PTHR11469">
    <property type="entry name" value="GLUCOSE-6-PHOSPHATE ISOMERASE"/>
    <property type="match status" value="1"/>
</dbReference>
<reference evidence="9 10" key="1">
    <citation type="submission" date="2018-05" db="EMBL/GenBank/DDBJ databases">
        <title>Brumimicrobium oceani sp. nov., isolated from coastal sediment.</title>
        <authorList>
            <person name="Kou Y."/>
        </authorList>
    </citation>
    <scope>NUCLEOTIDE SEQUENCE [LARGE SCALE GENOMIC DNA]</scope>
    <source>
        <strain evidence="9 10">C305</strain>
    </source>
</reference>
<dbReference type="InterPro" id="IPR046348">
    <property type="entry name" value="SIS_dom_sf"/>
</dbReference>
<keyword evidence="7" id="KW-0963">Cytoplasm</keyword>
<dbReference type="GO" id="GO:0006096">
    <property type="term" value="P:glycolytic process"/>
    <property type="evidence" value="ECO:0007669"/>
    <property type="project" value="UniProtKB-UniRule"/>
</dbReference>
<dbReference type="EC" id="5.3.1.9" evidence="7"/>
<dbReference type="HAMAP" id="MF_00473">
    <property type="entry name" value="G6P_isomerase"/>
    <property type="match status" value="1"/>
</dbReference>
<dbReference type="Gene3D" id="3.40.50.10490">
    <property type="entry name" value="Glucose-6-phosphate isomerase like protein, domain 1"/>
    <property type="match status" value="2"/>
</dbReference>
<dbReference type="GO" id="GO:0005829">
    <property type="term" value="C:cytosol"/>
    <property type="evidence" value="ECO:0007669"/>
    <property type="project" value="TreeGrafter"/>
</dbReference>